<dbReference type="Proteomes" id="UP000194267">
    <property type="component" value="Unassembled WGS sequence"/>
</dbReference>
<feature type="binding site" evidence="5">
    <location>
        <position position="136"/>
    </location>
    <ligand>
        <name>Zn(2+)</name>
        <dbReference type="ChEBI" id="CHEBI:29105"/>
    </ligand>
</feature>
<dbReference type="InterPro" id="IPR001474">
    <property type="entry name" value="GTP_CycHdrlase_I"/>
</dbReference>
<comment type="subunit">
    <text evidence="5">Homopolymer.</text>
</comment>
<comment type="caution">
    <text evidence="7">The sequence shown here is derived from an EMBL/GenBank/DDBJ whole genome shotgun (WGS) entry which is preliminary data.</text>
</comment>
<dbReference type="PANTHER" id="PTHR11109">
    <property type="entry name" value="GTP CYCLOHYDROLASE I"/>
    <property type="match status" value="1"/>
</dbReference>
<dbReference type="HAMAP" id="MF_00223">
    <property type="entry name" value="FolE"/>
    <property type="match status" value="1"/>
</dbReference>
<dbReference type="InterPro" id="IPR020602">
    <property type="entry name" value="GTP_CycHdrlase_I_dom"/>
</dbReference>
<dbReference type="GO" id="GO:0006729">
    <property type="term" value="P:tetrahydrobiopterin biosynthetic process"/>
    <property type="evidence" value="ECO:0007669"/>
    <property type="project" value="TreeGrafter"/>
</dbReference>
<dbReference type="NCBIfam" id="NF006826">
    <property type="entry name" value="PRK09347.1-3"/>
    <property type="match status" value="1"/>
</dbReference>
<dbReference type="FunFam" id="3.30.1130.10:FF:000001">
    <property type="entry name" value="GTP cyclohydrolase 1"/>
    <property type="match status" value="1"/>
</dbReference>
<comment type="pathway">
    <text evidence="2 5">Cofactor biosynthesis; 7,8-dihydroneopterin triphosphate biosynthesis; 7,8-dihydroneopterin triphosphate from GTP: step 1/1.</text>
</comment>
<proteinExistence type="inferred from homology"/>
<dbReference type="Pfam" id="PF01227">
    <property type="entry name" value="GTP_cyclohydroI"/>
    <property type="match status" value="1"/>
</dbReference>
<dbReference type="PROSITE" id="PS00859">
    <property type="entry name" value="GTP_CYCLOHYDROL_1_1"/>
    <property type="match status" value="1"/>
</dbReference>
<evidence type="ECO:0000256" key="5">
    <source>
        <dbReference type="HAMAP-Rule" id="MF_00223"/>
    </source>
</evidence>
<dbReference type="InterPro" id="IPR043133">
    <property type="entry name" value="GTP-CH-I_C/QueF"/>
</dbReference>
<keyword evidence="4 5" id="KW-0378">Hydrolase</keyword>
<keyword evidence="3 5" id="KW-0554">One-carbon metabolism</keyword>
<keyword evidence="5" id="KW-0862">Zinc</keyword>
<evidence type="ECO:0000313" key="7">
    <source>
        <dbReference type="EMBL" id="OTA40257.1"/>
    </source>
</evidence>
<dbReference type="GO" id="GO:0008270">
    <property type="term" value="F:zinc ion binding"/>
    <property type="evidence" value="ECO:0007669"/>
    <property type="project" value="UniProtKB-UniRule"/>
</dbReference>
<comment type="catalytic activity">
    <reaction evidence="1 5">
        <text>GTP + H2O = 7,8-dihydroneopterin 3'-triphosphate + formate + H(+)</text>
        <dbReference type="Rhea" id="RHEA:17473"/>
        <dbReference type="ChEBI" id="CHEBI:15377"/>
        <dbReference type="ChEBI" id="CHEBI:15378"/>
        <dbReference type="ChEBI" id="CHEBI:15740"/>
        <dbReference type="ChEBI" id="CHEBI:37565"/>
        <dbReference type="ChEBI" id="CHEBI:58462"/>
        <dbReference type="EC" id="3.5.4.16"/>
    </reaction>
</comment>
<dbReference type="Gene3D" id="1.10.286.10">
    <property type="match status" value="1"/>
</dbReference>
<keyword evidence="5" id="KW-0479">Metal-binding</keyword>
<evidence type="ECO:0000256" key="1">
    <source>
        <dbReference type="ARBA" id="ARBA00001052"/>
    </source>
</evidence>
<evidence type="ECO:0000259" key="6">
    <source>
        <dbReference type="Pfam" id="PF01227"/>
    </source>
</evidence>
<comment type="similarity">
    <text evidence="5">Belongs to the GTP cyclohydrolase I family.</text>
</comment>
<keyword evidence="5" id="KW-0342">GTP-binding</keyword>
<gene>
    <name evidence="5" type="primary">folE</name>
    <name evidence="7" type="ORF">A6D92_20550</name>
</gene>
<evidence type="ECO:0000256" key="2">
    <source>
        <dbReference type="ARBA" id="ARBA00005080"/>
    </source>
</evidence>
<dbReference type="FunFam" id="1.10.286.10:FF:000001">
    <property type="entry name" value="GTP cyclohydrolase 1"/>
    <property type="match status" value="1"/>
</dbReference>
<dbReference type="SUPFAM" id="SSF55620">
    <property type="entry name" value="Tetrahydrobiopterin biosynthesis enzymes-like"/>
    <property type="match status" value="1"/>
</dbReference>
<feature type="domain" description="GTP cyclohydrolase I" evidence="6">
    <location>
        <begin position="1"/>
        <end position="173"/>
    </location>
</feature>
<evidence type="ECO:0000256" key="4">
    <source>
        <dbReference type="ARBA" id="ARBA00022801"/>
    </source>
</evidence>
<dbReference type="NCBIfam" id="TIGR00063">
    <property type="entry name" value="folE"/>
    <property type="match status" value="1"/>
</dbReference>
<evidence type="ECO:0000313" key="8">
    <source>
        <dbReference type="Proteomes" id="UP000194267"/>
    </source>
</evidence>
<dbReference type="Gene3D" id="3.30.1130.10">
    <property type="match status" value="1"/>
</dbReference>
<evidence type="ECO:0000256" key="3">
    <source>
        <dbReference type="ARBA" id="ARBA00022563"/>
    </source>
</evidence>
<dbReference type="GO" id="GO:0005737">
    <property type="term" value="C:cytoplasm"/>
    <property type="evidence" value="ECO:0007669"/>
    <property type="project" value="TreeGrafter"/>
</dbReference>
<sequence>MILEAVGEDPDREGLLETPRRVADFYEEVFAGLHRDPAERLTAIFNVDHEEMVIVRDISFQSMCEHHLLPFFGKAHVAYIPRKGRVVGLSKLARVVEDFSRRPQVQERLTAQIADLLMEKLNPLGVLVVVEAEHMCMTMRGVRKPGSFTITSAVRGVFQTSEATRAEAMALIRGSR</sequence>
<reference evidence="8" key="1">
    <citation type="submission" date="2016-04" db="EMBL/GenBank/DDBJ databases">
        <authorList>
            <person name="Antunes L.P."/>
            <person name="Martins L.F."/>
            <person name="Pereira R.V."/>
            <person name="Thomas A.M."/>
            <person name="Barbosa D."/>
            <person name="Nascimento L."/>
            <person name="Silva G.M."/>
            <person name="Condomitti G.W."/>
            <person name="Digiampietri L.A."/>
            <person name="Lombardi K.C."/>
            <person name="Ramos P.L."/>
            <person name="Quaggio R.B."/>
            <person name="Oliveira J.C."/>
            <person name="Pascon R.C."/>
            <person name="Cruz J.B."/>
            <person name="Silva A.M."/>
            <person name="Setubal J.C."/>
        </authorList>
    </citation>
    <scope>NUCLEOTIDE SEQUENCE [LARGE SCALE GENOMIC DNA]</scope>
</reference>
<dbReference type="GO" id="GO:0006730">
    <property type="term" value="P:one-carbon metabolic process"/>
    <property type="evidence" value="ECO:0007669"/>
    <property type="project" value="UniProtKB-UniRule"/>
</dbReference>
<protein>
    <recommendedName>
        <fullName evidence="5">GTP cyclohydrolase 1</fullName>
        <ecNumber evidence="5">3.5.4.16</ecNumber>
    </recommendedName>
    <alternativeName>
        <fullName evidence="5">GTP cyclohydrolase I</fullName>
        <shortName evidence="5">GTP-CH-I</shortName>
    </alternativeName>
</protein>
<dbReference type="GO" id="GO:0005525">
    <property type="term" value="F:GTP binding"/>
    <property type="evidence" value="ECO:0007669"/>
    <property type="project" value="UniProtKB-KW"/>
</dbReference>
<name>A0A1Y2T3N8_SYMTR</name>
<dbReference type="EC" id="3.5.4.16" evidence="5"/>
<dbReference type="PANTHER" id="PTHR11109:SF7">
    <property type="entry name" value="GTP CYCLOHYDROLASE 1"/>
    <property type="match status" value="1"/>
</dbReference>
<dbReference type="GO" id="GO:0046654">
    <property type="term" value="P:tetrahydrofolate biosynthetic process"/>
    <property type="evidence" value="ECO:0007669"/>
    <property type="project" value="UniProtKB-UniRule"/>
</dbReference>
<organism evidence="7 8">
    <name type="scientific">Symbiobacterium thermophilum</name>
    <dbReference type="NCBI Taxonomy" id="2734"/>
    <lineage>
        <taxon>Bacteria</taxon>
        <taxon>Bacillati</taxon>
        <taxon>Bacillota</taxon>
        <taxon>Clostridia</taxon>
        <taxon>Eubacteriales</taxon>
        <taxon>Symbiobacteriaceae</taxon>
        <taxon>Symbiobacterium</taxon>
    </lineage>
</organism>
<dbReference type="PROSITE" id="PS00860">
    <property type="entry name" value="GTP_CYCLOHYDROL_1_2"/>
    <property type="match status" value="1"/>
</dbReference>
<accession>A0A1Y2T3N8</accession>
<feature type="binding site" evidence="5">
    <location>
        <position position="67"/>
    </location>
    <ligand>
        <name>Zn(2+)</name>
        <dbReference type="ChEBI" id="CHEBI:29105"/>
    </ligand>
</feature>
<dbReference type="AlphaFoldDB" id="A0A1Y2T3N8"/>
<dbReference type="NCBIfam" id="NF006825">
    <property type="entry name" value="PRK09347.1-2"/>
    <property type="match status" value="1"/>
</dbReference>
<keyword evidence="5" id="KW-0547">Nucleotide-binding</keyword>
<dbReference type="UniPathway" id="UPA00848">
    <property type="reaction ID" value="UER00151"/>
</dbReference>
<dbReference type="InterPro" id="IPR043134">
    <property type="entry name" value="GTP-CH-I_N"/>
</dbReference>
<dbReference type="InterPro" id="IPR018234">
    <property type="entry name" value="GTP_CycHdrlase_I_CS"/>
</dbReference>
<dbReference type="GO" id="GO:0003934">
    <property type="term" value="F:GTP cyclohydrolase I activity"/>
    <property type="evidence" value="ECO:0007669"/>
    <property type="project" value="UniProtKB-UniRule"/>
</dbReference>
<dbReference type="EMBL" id="LWLV01002238">
    <property type="protein sequence ID" value="OTA40257.1"/>
    <property type="molecule type" value="Genomic_DNA"/>
</dbReference>
<feature type="binding site" evidence="5">
    <location>
        <position position="64"/>
    </location>
    <ligand>
        <name>Zn(2+)</name>
        <dbReference type="ChEBI" id="CHEBI:29105"/>
    </ligand>
</feature>